<keyword evidence="3" id="KW-0687">Ribonucleoprotein</keyword>
<evidence type="ECO:0000313" key="5">
    <source>
        <dbReference type="EMBL" id="MCC5468760.1"/>
    </source>
</evidence>
<organism evidence="5 6">
    <name type="scientific">Pelosinus baikalensis</name>
    <dbReference type="NCBI Taxonomy" id="2892015"/>
    <lineage>
        <taxon>Bacteria</taxon>
        <taxon>Bacillati</taxon>
        <taxon>Bacillota</taxon>
        <taxon>Negativicutes</taxon>
        <taxon>Selenomonadales</taxon>
        <taxon>Sporomusaceae</taxon>
        <taxon>Pelosinus</taxon>
    </lineage>
</organism>
<feature type="compositionally biased region" description="Basic residues" evidence="4">
    <location>
        <begin position="10"/>
        <end position="20"/>
    </location>
</feature>
<dbReference type="Pfam" id="PF00861">
    <property type="entry name" value="Ribosomal_L18p"/>
    <property type="match status" value="1"/>
</dbReference>
<accession>A0ABS8I0E0</accession>
<dbReference type="EMBL" id="JAJHJB010000157">
    <property type="protein sequence ID" value="MCC5468760.1"/>
    <property type="molecule type" value="Genomic_DNA"/>
</dbReference>
<dbReference type="InterPro" id="IPR005484">
    <property type="entry name" value="Ribosomal_uL18_bac/plant/anim"/>
</dbReference>
<proteinExistence type="inferred from homology"/>
<comment type="caution">
    <text evidence="5">The sequence shown here is derived from an EMBL/GenBank/DDBJ whole genome shotgun (WGS) entry which is preliminary data.</text>
</comment>
<sequence>MITKADKNATRKKRHARVRAKLSGTAARPRLNVFRSNKHIYAQLIDDVKGVT</sequence>
<dbReference type="GO" id="GO:0005840">
    <property type="term" value="C:ribosome"/>
    <property type="evidence" value="ECO:0007669"/>
    <property type="project" value="UniProtKB-KW"/>
</dbReference>
<keyword evidence="6" id="KW-1185">Reference proteome</keyword>
<feature type="non-terminal residue" evidence="5">
    <location>
        <position position="52"/>
    </location>
</feature>
<reference evidence="5" key="1">
    <citation type="submission" date="2021-11" db="EMBL/GenBank/DDBJ databases">
        <title>Description of a new species Pelosinus isolated from the bottom sediments of Lake Baikal.</title>
        <authorList>
            <person name="Zakharyuk A."/>
        </authorList>
    </citation>
    <scope>NUCLEOTIDE SEQUENCE</scope>
    <source>
        <strain evidence="5">Bkl1</strain>
    </source>
</reference>
<dbReference type="Gene3D" id="3.30.420.100">
    <property type="match status" value="1"/>
</dbReference>
<evidence type="ECO:0000256" key="3">
    <source>
        <dbReference type="ARBA" id="ARBA00023274"/>
    </source>
</evidence>
<dbReference type="Proteomes" id="UP001165492">
    <property type="component" value="Unassembled WGS sequence"/>
</dbReference>
<name>A0ABS8I0E0_9FIRM</name>
<dbReference type="RefSeq" id="WP_304622631.1">
    <property type="nucleotide sequence ID" value="NZ_JAJHJB010000157.1"/>
</dbReference>
<evidence type="ECO:0000256" key="2">
    <source>
        <dbReference type="ARBA" id="ARBA00022980"/>
    </source>
</evidence>
<dbReference type="SUPFAM" id="SSF53137">
    <property type="entry name" value="Translational machinery components"/>
    <property type="match status" value="1"/>
</dbReference>
<comment type="similarity">
    <text evidence="1">Belongs to the universal ribosomal protein uL18 family.</text>
</comment>
<feature type="region of interest" description="Disordered" evidence="4">
    <location>
        <begin position="1"/>
        <end position="22"/>
    </location>
</feature>
<evidence type="ECO:0000313" key="6">
    <source>
        <dbReference type="Proteomes" id="UP001165492"/>
    </source>
</evidence>
<gene>
    <name evidence="5" type="ORF">LMF89_25920</name>
</gene>
<evidence type="ECO:0000256" key="4">
    <source>
        <dbReference type="SAM" id="MobiDB-lite"/>
    </source>
</evidence>
<keyword evidence="2 5" id="KW-0689">Ribosomal protein</keyword>
<protein>
    <submittedName>
        <fullName evidence="5">50S ribosomal protein L18</fullName>
    </submittedName>
</protein>
<evidence type="ECO:0000256" key="1">
    <source>
        <dbReference type="ARBA" id="ARBA00007116"/>
    </source>
</evidence>